<name>A0A9P3PZL6_LYOSH</name>
<proteinExistence type="predicted"/>
<sequence length="489" mass="54216">MAEEEDVPMTTVEITAVPDEKAETSAAAEKAQEDDDKELMDRAAKQIEFYFADANLPYDKFMWTLYTKDPEHWVPIETVSSFKRMREFSSRGLDWIVKALRTSDFLEMDESGKKIRRRTEVQEPKGAFERSVYAKGFPEEEPTLQRRLEDFFNKYGRTNAVRMRRDENKKFKGSVFAEFAEFETVDKFLKADPKPSWDGNELLIMTKDAYCEMKIKEKGLKGKTAVNRKELMSTTRGFNAFREMARAKKGGKEEKEQPPKKDVYLEFMGSKILITPDEEGVGSVKPEDVPFVRGATLRFTGCGGDVTWSEIKDPIKEKFEGRAPFIKYARGEDAGLVGFHKALTEDEIATVRESIKTINSHPVTWTLPEEEEEKAFQIERAQTAARSALDASFGTGGRGRGGRGRGGRGGGNGGRGRGGGGRGGGRGGRDTRTTAEAKGAGKEEVGEKRKRAVEPDGGPDVGVRGTTGPPVLQTAKKAKTEAEAAAAKS</sequence>
<feature type="domain" description="XRRM" evidence="8">
    <location>
        <begin position="290"/>
        <end position="411"/>
    </location>
</feature>
<dbReference type="Gene3D" id="3.30.70.330">
    <property type="match status" value="2"/>
</dbReference>
<dbReference type="PANTHER" id="PTHR22792:SF140">
    <property type="entry name" value="ACHILLES, ISOFORM A"/>
    <property type="match status" value="1"/>
</dbReference>
<reference evidence="9" key="1">
    <citation type="submission" date="2022-07" db="EMBL/GenBank/DDBJ databases">
        <title>The genome of Lyophyllum shimeji provides insight into the initial evolution of ectomycorrhizal fungal genome.</title>
        <authorList>
            <person name="Kobayashi Y."/>
            <person name="Shibata T."/>
            <person name="Hirakawa H."/>
            <person name="Shigenobu S."/>
            <person name="Nishiyama T."/>
            <person name="Yamada A."/>
            <person name="Hasebe M."/>
            <person name="Kawaguchi M."/>
        </authorList>
    </citation>
    <scope>NUCLEOTIDE SEQUENCE</scope>
    <source>
        <strain evidence="9">AT787</strain>
    </source>
</reference>
<feature type="region of interest" description="Disordered" evidence="5">
    <location>
        <begin position="1"/>
        <end position="38"/>
    </location>
</feature>
<feature type="domain" description="RRM" evidence="6">
    <location>
        <begin position="130"/>
        <end position="218"/>
    </location>
</feature>
<feature type="domain" description="HTH La-type RNA-binding" evidence="7">
    <location>
        <begin position="33"/>
        <end position="125"/>
    </location>
</feature>
<feature type="compositionally biased region" description="Gly residues" evidence="5">
    <location>
        <begin position="407"/>
        <end position="426"/>
    </location>
</feature>
<dbReference type="InterPro" id="IPR000504">
    <property type="entry name" value="RRM_dom"/>
</dbReference>
<dbReference type="PRINTS" id="PR00302">
    <property type="entry name" value="LUPUSLA"/>
</dbReference>
<evidence type="ECO:0000256" key="2">
    <source>
        <dbReference type="ARBA" id="ARBA00022884"/>
    </source>
</evidence>
<keyword evidence="3" id="KW-0539">Nucleus</keyword>
<dbReference type="InterPro" id="IPR012677">
    <property type="entry name" value="Nucleotide-bd_a/b_plait_sf"/>
</dbReference>
<evidence type="ECO:0000259" key="6">
    <source>
        <dbReference type="PROSITE" id="PS50102"/>
    </source>
</evidence>
<evidence type="ECO:0000256" key="5">
    <source>
        <dbReference type="SAM" id="MobiDB-lite"/>
    </source>
</evidence>
<comment type="caution">
    <text evidence="9">The sequence shown here is derived from an EMBL/GenBank/DDBJ whole genome shotgun (WGS) entry which is preliminary data.</text>
</comment>
<dbReference type="Pfam" id="PF00076">
    <property type="entry name" value="RRM_1"/>
    <property type="match status" value="1"/>
</dbReference>
<dbReference type="SMART" id="SM00715">
    <property type="entry name" value="LA"/>
    <property type="match status" value="1"/>
</dbReference>
<protein>
    <submittedName>
        <fullName evidence="9">Uncharacterized protein</fullName>
    </submittedName>
</protein>
<dbReference type="InterPro" id="IPR036390">
    <property type="entry name" value="WH_DNA-bd_sf"/>
</dbReference>
<dbReference type="PROSITE" id="PS50102">
    <property type="entry name" value="RRM"/>
    <property type="match status" value="1"/>
</dbReference>
<evidence type="ECO:0000256" key="4">
    <source>
        <dbReference type="PROSITE-ProRule" id="PRU00332"/>
    </source>
</evidence>
<dbReference type="CDD" id="cd12291">
    <property type="entry name" value="RRM1_La"/>
    <property type="match status" value="1"/>
</dbReference>
<dbReference type="AlphaFoldDB" id="A0A9P3PZL6"/>
<gene>
    <name evidence="9" type="ORF">LshimejAT787_1700900</name>
</gene>
<dbReference type="InterPro" id="IPR002344">
    <property type="entry name" value="Lupus_La"/>
</dbReference>
<evidence type="ECO:0000256" key="1">
    <source>
        <dbReference type="ARBA" id="ARBA00004123"/>
    </source>
</evidence>
<evidence type="ECO:0000256" key="3">
    <source>
        <dbReference type="ARBA" id="ARBA00023242"/>
    </source>
</evidence>
<dbReference type="Proteomes" id="UP001063166">
    <property type="component" value="Unassembled WGS sequence"/>
</dbReference>
<dbReference type="SUPFAM" id="SSF54928">
    <property type="entry name" value="RNA-binding domain, RBD"/>
    <property type="match status" value="1"/>
</dbReference>
<feature type="compositionally biased region" description="Basic and acidic residues" evidence="5">
    <location>
        <begin position="427"/>
        <end position="447"/>
    </location>
</feature>
<dbReference type="InterPro" id="IPR014886">
    <property type="entry name" value="La_xRRM"/>
</dbReference>
<dbReference type="Pfam" id="PF05383">
    <property type="entry name" value="La"/>
    <property type="match status" value="1"/>
</dbReference>
<evidence type="ECO:0000259" key="8">
    <source>
        <dbReference type="PROSITE" id="PS51939"/>
    </source>
</evidence>
<dbReference type="Gene3D" id="1.10.10.10">
    <property type="entry name" value="Winged helix-like DNA-binding domain superfamily/Winged helix DNA-binding domain"/>
    <property type="match status" value="1"/>
</dbReference>
<dbReference type="SMART" id="SM00360">
    <property type="entry name" value="RRM"/>
    <property type="match status" value="1"/>
</dbReference>
<dbReference type="CDD" id="cd08029">
    <property type="entry name" value="LA_like_fungal"/>
    <property type="match status" value="1"/>
</dbReference>
<evidence type="ECO:0000313" key="9">
    <source>
        <dbReference type="EMBL" id="GLB44463.1"/>
    </source>
</evidence>
<evidence type="ECO:0000259" key="7">
    <source>
        <dbReference type="PROSITE" id="PS50961"/>
    </source>
</evidence>
<dbReference type="SUPFAM" id="SSF46785">
    <property type="entry name" value="Winged helix' DNA-binding domain"/>
    <property type="match status" value="1"/>
</dbReference>
<organism evidence="9 10">
    <name type="scientific">Lyophyllum shimeji</name>
    <name type="common">Hon-shimeji</name>
    <name type="synonym">Tricholoma shimeji</name>
    <dbReference type="NCBI Taxonomy" id="47721"/>
    <lineage>
        <taxon>Eukaryota</taxon>
        <taxon>Fungi</taxon>
        <taxon>Dikarya</taxon>
        <taxon>Basidiomycota</taxon>
        <taxon>Agaricomycotina</taxon>
        <taxon>Agaricomycetes</taxon>
        <taxon>Agaricomycetidae</taxon>
        <taxon>Agaricales</taxon>
        <taxon>Tricholomatineae</taxon>
        <taxon>Lyophyllaceae</taxon>
        <taxon>Lyophyllum</taxon>
    </lineage>
</organism>
<dbReference type="PROSITE" id="PS51939">
    <property type="entry name" value="XRRM"/>
    <property type="match status" value="1"/>
</dbReference>
<dbReference type="InterPro" id="IPR035979">
    <property type="entry name" value="RBD_domain_sf"/>
</dbReference>
<dbReference type="InterPro" id="IPR006630">
    <property type="entry name" value="La_HTH"/>
</dbReference>
<dbReference type="InterPro" id="IPR036388">
    <property type="entry name" value="WH-like_DNA-bd_sf"/>
</dbReference>
<evidence type="ECO:0000313" key="10">
    <source>
        <dbReference type="Proteomes" id="UP001063166"/>
    </source>
</evidence>
<dbReference type="GO" id="GO:0006396">
    <property type="term" value="P:RNA processing"/>
    <property type="evidence" value="ECO:0007669"/>
    <property type="project" value="InterPro"/>
</dbReference>
<keyword evidence="10" id="KW-1185">Reference proteome</keyword>
<dbReference type="OrthoDB" id="439993at2759"/>
<dbReference type="PROSITE" id="PS50961">
    <property type="entry name" value="HTH_LA"/>
    <property type="match status" value="1"/>
</dbReference>
<dbReference type="GO" id="GO:0003729">
    <property type="term" value="F:mRNA binding"/>
    <property type="evidence" value="ECO:0007669"/>
    <property type="project" value="TreeGrafter"/>
</dbReference>
<dbReference type="GO" id="GO:0005634">
    <property type="term" value="C:nucleus"/>
    <property type="evidence" value="ECO:0007669"/>
    <property type="project" value="UniProtKB-SubCell"/>
</dbReference>
<accession>A0A9P3PZL6</accession>
<dbReference type="InterPro" id="IPR045180">
    <property type="entry name" value="La_dom_prot"/>
</dbReference>
<dbReference type="EMBL" id="BRPK01000017">
    <property type="protein sequence ID" value="GLB44463.1"/>
    <property type="molecule type" value="Genomic_DNA"/>
</dbReference>
<keyword evidence="2 4" id="KW-0694">RNA-binding</keyword>
<dbReference type="PANTHER" id="PTHR22792">
    <property type="entry name" value="LUPUS LA PROTEIN-RELATED"/>
    <property type="match status" value="1"/>
</dbReference>
<feature type="region of interest" description="Disordered" evidence="5">
    <location>
        <begin position="382"/>
        <end position="489"/>
    </location>
</feature>
<comment type="subcellular location">
    <subcellularLocation>
        <location evidence="1">Nucleus</location>
    </subcellularLocation>
</comment>
<dbReference type="GO" id="GO:1990904">
    <property type="term" value="C:ribonucleoprotein complex"/>
    <property type="evidence" value="ECO:0007669"/>
    <property type="project" value="UniProtKB-UniRule"/>
</dbReference>